<reference evidence="2 3" key="1">
    <citation type="submission" date="2012-06" db="EMBL/GenBank/DDBJ databases">
        <title>Complete genome of Terriglobus roseus DSM 18391.</title>
        <authorList>
            <consortium name="US DOE Joint Genome Institute (JGI-PGF)"/>
            <person name="Lucas S."/>
            <person name="Copeland A."/>
            <person name="Lapidus A."/>
            <person name="Glavina del Rio T."/>
            <person name="Dalin E."/>
            <person name="Tice H."/>
            <person name="Bruce D."/>
            <person name="Goodwin L."/>
            <person name="Pitluck S."/>
            <person name="Peters L."/>
            <person name="Mikhailova N."/>
            <person name="Munk A.C.C."/>
            <person name="Kyrpides N."/>
            <person name="Mavromatis K."/>
            <person name="Ivanova N."/>
            <person name="Brettin T."/>
            <person name="Detter J.C."/>
            <person name="Han C."/>
            <person name="Larimer F."/>
            <person name="Land M."/>
            <person name="Hauser L."/>
            <person name="Markowitz V."/>
            <person name="Cheng J.-F."/>
            <person name="Hugenholtz P."/>
            <person name="Woyke T."/>
            <person name="Wu D."/>
            <person name="Brambilla E."/>
            <person name="Klenk H.-P."/>
            <person name="Eisen J.A."/>
        </authorList>
    </citation>
    <scope>NUCLEOTIDE SEQUENCE [LARGE SCALE GENOMIC DNA]</scope>
    <source>
        <strain evidence="3">DSM 18391 / NRRL B-41598 / KBS 63</strain>
    </source>
</reference>
<dbReference type="STRING" id="926566.Terro_1725"/>
<dbReference type="Pfam" id="PF13229">
    <property type="entry name" value="Beta_helix"/>
    <property type="match status" value="1"/>
</dbReference>
<protein>
    <recommendedName>
        <fullName evidence="1">Right handed beta helix domain-containing protein</fullName>
    </recommendedName>
</protein>
<dbReference type="HOGENOM" id="CLU_435405_0_0_0"/>
<gene>
    <name evidence="2" type="ordered locus">Terro_1725</name>
</gene>
<dbReference type="SUPFAM" id="SSF51126">
    <property type="entry name" value="Pectin lyase-like"/>
    <property type="match status" value="1"/>
</dbReference>
<dbReference type="InterPro" id="IPR039448">
    <property type="entry name" value="Beta_helix"/>
</dbReference>
<dbReference type="KEGG" id="trs:Terro_1725"/>
<dbReference type="Gene3D" id="2.160.20.10">
    <property type="entry name" value="Single-stranded right-handed beta-helix, Pectin lyase-like"/>
    <property type="match status" value="1"/>
</dbReference>
<evidence type="ECO:0000313" key="2">
    <source>
        <dbReference type="EMBL" id="AFL88027.1"/>
    </source>
</evidence>
<dbReference type="OrthoDB" id="106117at2"/>
<organism evidence="2 3">
    <name type="scientific">Terriglobus roseus (strain DSM 18391 / NRRL B-41598 / KBS 63)</name>
    <dbReference type="NCBI Taxonomy" id="926566"/>
    <lineage>
        <taxon>Bacteria</taxon>
        <taxon>Pseudomonadati</taxon>
        <taxon>Acidobacteriota</taxon>
        <taxon>Terriglobia</taxon>
        <taxon>Terriglobales</taxon>
        <taxon>Acidobacteriaceae</taxon>
        <taxon>Terriglobus</taxon>
    </lineage>
</organism>
<accession>I3ZFK9</accession>
<evidence type="ECO:0000313" key="3">
    <source>
        <dbReference type="Proteomes" id="UP000006056"/>
    </source>
</evidence>
<keyword evidence="3" id="KW-1185">Reference proteome</keyword>
<evidence type="ECO:0000259" key="1">
    <source>
        <dbReference type="Pfam" id="PF13229"/>
    </source>
</evidence>
<dbReference type="Proteomes" id="UP000006056">
    <property type="component" value="Chromosome"/>
</dbReference>
<name>I3ZFK9_TERRK</name>
<dbReference type="InterPro" id="IPR011050">
    <property type="entry name" value="Pectin_lyase_fold/virulence"/>
</dbReference>
<dbReference type="EMBL" id="CP003379">
    <property type="protein sequence ID" value="AFL88027.1"/>
    <property type="molecule type" value="Genomic_DNA"/>
</dbReference>
<dbReference type="RefSeq" id="WP_014785596.1">
    <property type="nucleotide sequence ID" value="NC_018014.1"/>
</dbReference>
<sequence length="607" mass="65020">MPRFQTQSIGATFCLLLTVCSVRLSPAATYYVDATHGRDAASGTSPQAAWRHLSAVERLAQARGLKPGDSVLLKSGERWREQFDLSDIHGRQGAPIRIASYGTGDYPTIDAADLATGWTRVQGDIYQTPAVEAVYKVFVDGDDRPVAALQPVVNGLADWTMGKQYVLGDQVQANGKTFTALRTPMDPKHLNPADWYRVNSAAVQTDGMTNLLQTAGSFWYDARSKRLLVRLADGSNPASHSIQITTRRYGVHLQGSSNVVVDGLRIVHPAKAGIAAVVADTPLSDAAQDNQFNTIQNSILWNVADTTSDFSMALNTGGEGGIYISPGSGPGRGSLQGWTIQNNAIGIVDSARYLTYERDGILVAGTTGASIKNNYVSTANALGISVVSERGVACSTPAVVGNYLTNNDGNIRISGCAQASVDSNTIEYSYGYGVQVGGNSNAPVVTRNVIHHIERLGQENAYNGFDCNGGAPGGTLSENNIAAVWGAEATFEVGCGHWTIERNIFDSSSNMKGGGLTLYIRRDSPQLQFRNNTYHLNAGTNRQFNFGAGEPGAQTFHDFAWWQQTVEQSAQSGPQANALVMRRAAVPAKTPAAQNYLRVAPPVNWEP</sequence>
<proteinExistence type="predicted"/>
<dbReference type="SMART" id="SM00710">
    <property type="entry name" value="PbH1"/>
    <property type="match status" value="7"/>
</dbReference>
<dbReference type="AlphaFoldDB" id="I3ZFK9"/>
<feature type="domain" description="Right handed beta helix" evidence="1">
    <location>
        <begin position="338"/>
        <end position="481"/>
    </location>
</feature>
<dbReference type="InterPro" id="IPR006626">
    <property type="entry name" value="PbH1"/>
</dbReference>
<dbReference type="eggNOG" id="COG5434">
    <property type="taxonomic scope" value="Bacteria"/>
</dbReference>
<dbReference type="InterPro" id="IPR012334">
    <property type="entry name" value="Pectin_lyas_fold"/>
</dbReference>